<dbReference type="NCBIfam" id="TIGR01552">
    <property type="entry name" value="phd_fam"/>
    <property type="match status" value="1"/>
</dbReference>
<name>A0A5C8PW84_9HYPH</name>
<dbReference type="Gene3D" id="3.40.1620.10">
    <property type="entry name" value="YefM-like domain"/>
    <property type="match status" value="1"/>
</dbReference>
<accession>A0A5C8PW84</accession>
<dbReference type="Pfam" id="PF02604">
    <property type="entry name" value="PhdYeFM_antitox"/>
    <property type="match status" value="1"/>
</dbReference>
<evidence type="ECO:0000256" key="2">
    <source>
        <dbReference type="RuleBase" id="RU362080"/>
    </source>
</evidence>
<dbReference type="SUPFAM" id="SSF143120">
    <property type="entry name" value="YefM-like"/>
    <property type="match status" value="1"/>
</dbReference>
<dbReference type="EMBL" id="VDUZ01000001">
    <property type="protein sequence ID" value="TXL82233.1"/>
    <property type="molecule type" value="Genomic_DNA"/>
</dbReference>
<organism evidence="3 4">
    <name type="scientific">Vineibacter terrae</name>
    <dbReference type="NCBI Taxonomy" id="2586908"/>
    <lineage>
        <taxon>Bacteria</taxon>
        <taxon>Pseudomonadati</taxon>
        <taxon>Pseudomonadota</taxon>
        <taxon>Alphaproteobacteria</taxon>
        <taxon>Hyphomicrobiales</taxon>
        <taxon>Vineibacter</taxon>
    </lineage>
</organism>
<reference evidence="3 4" key="1">
    <citation type="submission" date="2019-06" db="EMBL/GenBank/DDBJ databases">
        <title>New taxonomy in bacterial strain CC-CFT640, isolated from vineyard.</title>
        <authorList>
            <person name="Lin S.-Y."/>
            <person name="Tsai C.-F."/>
            <person name="Young C.-C."/>
        </authorList>
    </citation>
    <scope>NUCLEOTIDE SEQUENCE [LARGE SCALE GENOMIC DNA]</scope>
    <source>
        <strain evidence="3 4">CC-CFT640</strain>
    </source>
</reference>
<dbReference type="OrthoDB" id="9800503at2"/>
<dbReference type="AlphaFoldDB" id="A0A5C8PW84"/>
<proteinExistence type="inferred from homology"/>
<protein>
    <recommendedName>
        <fullName evidence="2">Antitoxin</fullName>
    </recommendedName>
</protein>
<sequence>MQVTIHAAKANLSKLIEAALAGEEVVIAKGDKPVAKLVPIRQRAFKVGLLKESLTGPGPDFFEPLPEDERKLWESSV</sequence>
<evidence type="ECO:0000313" key="4">
    <source>
        <dbReference type="Proteomes" id="UP000321638"/>
    </source>
</evidence>
<keyword evidence="4" id="KW-1185">Reference proteome</keyword>
<dbReference type="RefSeq" id="WP_147844939.1">
    <property type="nucleotide sequence ID" value="NZ_VDUZ01000001.1"/>
</dbReference>
<dbReference type="InterPro" id="IPR036165">
    <property type="entry name" value="YefM-like_sf"/>
</dbReference>
<dbReference type="Proteomes" id="UP000321638">
    <property type="component" value="Unassembled WGS sequence"/>
</dbReference>
<comment type="caution">
    <text evidence="3">The sequence shown here is derived from an EMBL/GenBank/DDBJ whole genome shotgun (WGS) entry which is preliminary data.</text>
</comment>
<dbReference type="InterPro" id="IPR006442">
    <property type="entry name" value="Antitoxin_Phd/YefM"/>
</dbReference>
<evidence type="ECO:0000313" key="3">
    <source>
        <dbReference type="EMBL" id="TXL82233.1"/>
    </source>
</evidence>
<comment type="similarity">
    <text evidence="1 2">Belongs to the phD/YefM antitoxin family.</text>
</comment>
<comment type="function">
    <text evidence="2">Antitoxin component of a type II toxin-antitoxin (TA) system.</text>
</comment>
<evidence type="ECO:0000256" key="1">
    <source>
        <dbReference type="ARBA" id="ARBA00009981"/>
    </source>
</evidence>
<gene>
    <name evidence="3" type="ORF">FHP25_00610</name>
</gene>